<proteinExistence type="predicted"/>
<sequence length="125" mass="13630">MAAAYISLIPIGLATACIENLLYGIFFTLFILSVYLLVSRIKSGKGSATLTPFLVATGAIFMTVTAHWITTVIQLFEAFYRFNGGTTPSLYYADLTRTVEIVKTALLVGTLVIWDGMVALDHLES</sequence>
<keyword evidence="1" id="KW-1133">Transmembrane helix</keyword>
<organism evidence="2 3">
    <name type="scientific">Agrocybe pediades</name>
    <dbReference type="NCBI Taxonomy" id="84607"/>
    <lineage>
        <taxon>Eukaryota</taxon>
        <taxon>Fungi</taxon>
        <taxon>Dikarya</taxon>
        <taxon>Basidiomycota</taxon>
        <taxon>Agaricomycotina</taxon>
        <taxon>Agaricomycetes</taxon>
        <taxon>Agaricomycetidae</taxon>
        <taxon>Agaricales</taxon>
        <taxon>Agaricineae</taxon>
        <taxon>Strophariaceae</taxon>
        <taxon>Agrocybe</taxon>
    </lineage>
</organism>
<protein>
    <submittedName>
        <fullName evidence="2">Uncharacterized protein</fullName>
    </submittedName>
</protein>
<gene>
    <name evidence="2" type="ORF">D9613_011883</name>
</gene>
<accession>A0A8H4QLT5</accession>
<evidence type="ECO:0000313" key="2">
    <source>
        <dbReference type="EMBL" id="KAF4612667.1"/>
    </source>
</evidence>
<keyword evidence="3" id="KW-1185">Reference proteome</keyword>
<feature type="transmembrane region" description="Helical" evidence="1">
    <location>
        <begin position="20"/>
        <end position="38"/>
    </location>
</feature>
<keyword evidence="1" id="KW-0472">Membrane</keyword>
<comment type="caution">
    <text evidence="2">The sequence shown here is derived from an EMBL/GenBank/DDBJ whole genome shotgun (WGS) entry which is preliminary data.</text>
</comment>
<evidence type="ECO:0000256" key="1">
    <source>
        <dbReference type="SAM" id="Phobius"/>
    </source>
</evidence>
<dbReference type="Proteomes" id="UP000521872">
    <property type="component" value="Unassembled WGS sequence"/>
</dbReference>
<dbReference type="AlphaFoldDB" id="A0A8H4QLT5"/>
<name>A0A8H4QLT5_9AGAR</name>
<reference evidence="2 3" key="1">
    <citation type="submission" date="2019-12" db="EMBL/GenBank/DDBJ databases">
        <authorList>
            <person name="Floudas D."/>
            <person name="Bentzer J."/>
            <person name="Ahren D."/>
            <person name="Johansson T."/>
            <person name="Persson P."/>
            <person name="Tunlid A."/>
        </authorList>
    </citation>
    <scope>NUCLEOTIDE SEQUENCE [LARGE SCALE GENOMIC DNA]</scope>
    <source>
        <strain evidence="2 3">CBS 102.39</strain>
    </source>
</reference>
<dbReference type="EMBL" id="JAACJL010000047">
    <property type="protein sequence ID" value="KAF4612667.1"/>
    <property type="molecule type" value="Genomic_DNA"/>
</dbReference>
<keyword evidence="1" id="KW-0812">Transmembrane</keyword>
<evidence type="ECO:0000313" key="3">
    <source>
        <dbReference type="Proteomes" id="UP000521872"/>
    </source>
</evidence>
<feature type="transmembrane region" description="Helical" evidence="1">
    <location>
        <begin position="50"/>
        <end position="69"/>
    </location>
</feature>